<evidence type="ECO:0000313" key="17">
    <source>
        <dbReference type="Proteomes" id="UP000324233"/>
    </source>
</evidence>
<sequence>MSATKRSLGLHGASGRMGIRLVQLISQDPEASLAFAADRPGHAQLGEDAGSLAGLPPVGVRLGTLADEPPRLDAMIDFSQPAASLAAAEFCAGRGLPLVVGTTGFEPDQRARLEGFGARIPILISPNMSRAVNLLMKLVEEAARALGPDVDIEIVERHHRHKKDSPSGTALRLAEFAARGAGISRLVHGREGLVGERPRDEIGIHAVRAGDAPGDHTVIFGLMGESLELSHRALNRDGFVRGAIDAAKFLAGKPARVYTMAEVLA</sequence>
<dbReference type="KEGG" id="agv:OJF2_25830"/>
<dbReference type="Gene3D" id="3.40.50.720">
    <property type="entry name" value="NAD(P)-binding Rossmann-like Domain"/>
    <property type="match status" value="1"/>
</dbReference>
<evidence type="ECO:0000256" key="5">
    <source>
        <dbReference type="ARBA" id="ARBA00022915"/>
    </source>
</evidence>
<dbReference type="PROSITE" id="PS01298">
    <property type="entry name" value="DAPB"/>
    <property type="match status" value="1"/>
</dbReference>
<dbReference type="GO" id="GO:0008839">
    <property type="term" value="F:4-hydroxy-tetrahydrodipicolinate reductase"/>
    <property type="evidence" value="ECO:0007669"/>
    <property type="project" value="UniProtKB-UniRule"/>
</dbReference>
<dbReference type="GO" id="GO:0005829">
    <property type="term" value="C:cytosol"/>
    <property type="evidence" value="ECO:0007669"/>
    <property type="project" value="TreeGrafter"/>
</dbReference>
<dbReference type="PANTHER" id="PTHR20836:SF0">
    <property type="entry name" value="4-HYDROXY-TETRAHYDRODIPICOLINATE REDUCTASE 1, CHLOROPLASTIC-RELATED"/>
    <property type="match status" value="1"/>
</dbReference>
<evidence type="ECO:0000259" key="14">
    <source>
        <dbReference type="Pfam" id="PF01113"/>
    </source>
</evidence>
<keyword evidence="3 13" id="KW-0028">Amino-acid biosynthesis</keyword>
<dbReference type="RefSeq" id="WP_148594029.1">
    <property type="nucleotide sequence ID" value="NZ_CP042997.1"/>
</dbReference>
<gene>
    <name evidence="13 16" type="primary">dapB</name>
    <name evidence="16" type="ORF">OJF2_25830</name>
</gene>
<evidence type="ECO:0000256" key="9">
    <source>
        <dbReference type="ARBA" id="ARBA00037922"/>
    </source>
</evidence>
<feature type="binding site" evidence="13">
    <location>
        <position position="159"/>
    </location>
    <ligand>
        <name>(S)-2,3,4,5-tetrahydrodipicolinate</name>
        <dbReference type="ChEBI" id="CHEBI:16845"/>
    </ligand>
</feature>
<dbReference type="GO" id="GO:0019877">
    <property type="term" value="P:diaminopimelate biosynthetic process"/>
    <property type="evidence" value="ECO:0007669"/>
    <property type="project" value="UniProtKB-UniRule"/>
</dbReference>
<dbReference type="GO" id="GO:0009089">
    <property type="term" value="P:lysine biosynthetic process via diaminopimelate"/>
    <property type="evidence" value="ECO:0007669"/>
    <property type="project" value="UniProtKB-UniRule"/>
</dbReference>
<dbReference type="Gene3D" id="3.30.360.10">
    <property type="entry name" value="Dihydrodipicolinate Reductase, domain 2"/>
    <property type="match status" value="1"/>
</dbReference>
<comment type="catalytic activity">
    <reaction evidence="11 13">
        <text>(S)-2,3,4,5-tetrahydrodipicolinate + NADP(+) + H2O = (2S,4S)-4-hydroxy-2,3,4,5-tetrahydrodipicolinate + NADPH + H(+)</text>
        <dbReference type="Rhea" id="RHEA:35331"/>
        <dbReference type="ChEBI" id="CHEBI:15377"/>
        <dbReference type="ChEBI" id="CHEBI:15378"/>
        <dbReference type="ChEBI" id="CHEBI:16845"/>
        <dbReference type="ChEBI" id="CHEBI:57783"/>
        <dbReference type="ChEBI" id="CHEBI:58349"/>
        <dbReference type="ChEBI" id="CHEBI:67139"/>
        <dbReference type="EC" id="1.17.1.8"/>
    </reaction>
</comment>
<dbReference type="NCBIfam" id="TIGR00036">
    <property type="entry name" value="dapB"/>
    <property type="match status" value="1"/>
</dbReference>
<dbReference type="InterPro" id="IPR023940">
    <property type="entry name" value="DHDPR_bac"/>
</dbReference>
<comment type="subunit">
    <text evidence="13">Homotetramer.</text>
</comment>
<dbReference type="Proteomes" id="UP000324233">
    <property type="component" value="Chromosome"/>
</dbReference>
<evidence type="ECO:0000256" key="11">
    <source>
        <dbReference type="ARBA" id="ARBA00049080"/>
    </source>
</evidence>
<evidence type="ECO:0000256" key="10">
    <source>
        <dbReference type="ARBA" id="ARBA00038983"/>
    </source>
</evidence>
<feature type="binding site" evidence="13">
    <location>
        <begin position="125"/>
        <end position="128"/>
    </location>
    <ligand>
        <name>NAD(+)</name>
        <dbReference type="ChEBI" id="CHEBI:57540"/>
    </ligand>
</feature>
<dbReference type="InterPro" id="IPR022664">
    <property type="entry name" value="DapB_N_CS"/>
</dbReference>
<comment type="pathway">
    <text evidence="9 13">Amino-acid biosynthesis; L-lysine biosynthesis via DAP pathway; (S)-tetrahydrodipicolinate from L-aspartate: step 4/4.</text>
</comment>
<evidence type="ECO:0000256" key="12">
    <source>
        <dbReference type="ARBA" id="ARBA00049396"/>
    </source>
</evidence>
<reference evidence="16 17" key="1">
    <citation type="submission" date="2019-08" db="EMBL/GenBank/DDBJ databases">
        <title>Deep-cultivation of Planctomycetes and their phenomic and genomic characterization uncovers novel biology.</title>
        <authorList>
            <person name="Wiegand S."/>
            <person name="Jogler M."/>
            <person name="Boedeker C."/>
            <person name="Pinto D."/>
            <person name="Vollmers J."/>
            <person name="Rivas-Marin E."/>
            <person name="Kohn T."/>
            <person name="Peeters S.H."/>
            <person name="Heuer A."/>
            <person name="Rast P."/>
            <person name="Oberbeckmann S."/>
            <person name="Bunk B."/>
            <person name="Jeske O."/>
            <person name="Meyerdierks A."/>
            <person name="Storesund J.E."/>
            <person name="Kallscheuer N."/>
            <person name="Luecker S."/>
            <person name="Lage O.M."/>
            <person name="Pohl T."/>
            <person name="Merkel B.J."/>
            <person name="Hornburger P."/>
            <person name="Mueller R.-W."/>
            <person name="Bruemmer F."/>
            <person name="Labrenz M."/>
            <person name="Spormann A.M."/>
            <person name="Op den Camp H."/>
            <person name="Overmann J."/>
            <person name="Amann R."/>
            <person name="Jetten M.S.M."/>
            <person name="Mascher T."/>
            <person name="Medema M.H."/>
            <person name="Devos D.P."/>
            <person name="Kaster A.-K."/>
            <person name="Ovreas L."/>
            <person name="Rohde M."/>
            <person name="Galperin M.Y."/>
            <person name="Jogler C."/>
        </authorList>
    </citation>
    <scope>NUCLEOTIDE SEQUENCE [LARGE SCALE GENOMIC DNA]</scope>
    <source>
        <strain evidence="16 17">OJF2</strain>
    </source>
</reference>
<keyword evidence="8 13" id="KW-0457">Lysine biosynthesis</keyword>
<feature type="binding site" evidence="13">
    <location>
        <begin position="12"/>
        <end position="17"/>
    </location>
    <ligand>
        <name>NAD(+)</name>
        <dbReference type="ChEBI" id="CHEBI:57540"/>
    </ligand>
</feature>
<dbReference type="Pfam" id="PF01113">
    <property type="entry name" value="DapB_N"/>
    <property type="match status" value="1"/>
</dbReference>
<keyword evidence="5 13" id="KW-0220">Diaminopimelate biosynthesis</keyword>
<keyword evidence="4 13" id="KW-0521">NADP</keyword>
<accession>A0A5B9W238</accession>
<dbReference type="InterPro" id="IPR036291">
    <property type="entry name" value="NAD(P)-bd_dom_sf"/>
</dbReference>
<dbReference type="EC" id="1.17.1.8" evidence="10 13"/>
<dbReference type="CDD" id="cd02274">
    <property type="entry name" value="DHDPR_N"/>
    <property type="match status" value="1"/>
</dbReference>
<keyword evidence="7 13" id="KW-0520">NAD</keyword>
<feature type="domain" description="Dihydrodipicolinate reductase C-terminal" evidence="15">
    <location>
        <begin position="132"/>
        <end position="264"/>
    </location>
</feature>
<dbReference type="FunFam" id="3.30.360.10:FF:000004">
    <property type="entry name" value="4-hydroxy-tetrahydrodipicolinate reductase"/>
    <property type="match status" value="1"/>
</dbReference>
<comment type="subcellular location">
    <subcellularLocation>
        <location evidence="13">Cytoplasm</location>
    </subcellularLocation>
</comment>
<dbReference type="GO" id="GO:0050661">
    <property type="term" value="F:NADP binding"/>
    <property type="evidence" value="ECO:0007669"/>
    <property type="project" value="UniProtKB-UniRule"/>
</dbReference>
<dbReference type="GO" id="GO:0051287">
    <property type="term" value="F:NAD binding"/>
    <property type="evidence" value="ECO:0007669"/>
    <property type="project" value="UniProtKB-UniRule"/>
</dbReference>
<evidence type="ECO:0000256" key="7">
    <source>
        <dbReference type="ARBA" id="ARBA00023027"/>
    </source>
</evidence>
<dbReference type="HAMAP" id="MF_00102">
    <property type="entry name" value="DapB"/>
    <property type="match status" value="1"/>
</dbReference>
<keyword evidence="17" id="KW-1185">Reference proteome</keyword>
<dbReference type="UniPathway" id="UPA00034">
    <property type="reaction ID" value="UER00018"/>
</dbReference>
<dbReference type="InterPro" id="IPR022663">
    <property type="entry name" value="DapB_C"/>
</dbReference>
<comment type="catalytic activity">
    <reaction evidence="12 13">
        <text>(S)-2,3,4,5-tetrahydrodipicolinate + NAD(+) + H2O = (2S,4S)-4-hydroxy-2,3,4,5-tetrahydrodipicolinate + NADH + H(+)</text>
        <dbReference type="Rhea" id="RHEA:35323"/>
        <dbReference type="ChEBI" id="CHEBI:15377"/>
        <dbReference type="ChEBI" id="CHEBI:15378"/>
        <dbReference type="ChEBI" id="CHEBI:16845"/>
        <dbReference type="ChEBI" id="CHEBI:57540"/>
        <dbReference type="ChEBI" id="CHEBI:57945"/>
        <dbReference type="ChEBI" id="CHEBI:67139"/>
        <dbReference type="EC" id="1.17.1.8"/>
    </reaction>
</comment>
<evidence type="ECO:0000256" key="8">
    <source>
        <dbReference type="ARBA" id="ARBA00023154"/>
    </source>
</evidence>
<dbReference type="Pfam" id="PF05173">
    <property type="entry name" value="DapB_C"/>
    <property type="match status" value="1"/>
</dbReference>
<dbReference type="EMBL" id="CP042997">
    <property type="protein sequence ID" value="QEH34050.1"/>
    <property type="molecule type" value="Genomic_DNA"/>
</dbReference>
<feature type="active site" description="Proton donor/acceptor" evidence="13">
    <location>
        <position position="158"/>
    </location>
</feature>
<dbReference type="InterPro" id="IPR000846">
    <property type="entry name" value="DapB_N"/>
</dbReference>
<feature type="binding site" evidence="13">
    <location>
        <begin position="168"/>
        <end position="169"/>
    </location>
    <ligand>
        <name>(S)-2,3,4,5-tetrahydrodipicolinate</name>
        <dbReference type="ChEBI" id="CHEBI:16845"/>
    </ligand>
</feature>
<evidence type="ECO:0000256" key="2">
    <source>
        <dbReference type="ARBA" id="ARBA00022490"/>
    </source>
</evidence>
<protein>
    <recommendedName>
        <fullName evidence="10 13">4-hydroxy-tetrahydrodipicolinate reductase</fullName>
        <shortName evidence="13">HTPA reductase</shortName>
        <ecNumber evidence="10 13">1.17.1.8</ecNumber>
    </recommendedName>
</protein>
<keyword evidence="6 13" id="KW-0560">Oxidoreductase</keyword>
<evidence type="ECO:0000256" key="1">
    <source>
        <dbReference type="ARBA" id="ARBA00006642"/>
    </source>
</evidence>
<dbReference type="GO" id="GO:0016726">
    <property type="term" value="F:oxidoreductase activity, acting on CH or CH2 groups, NAD or NADP as acceptor"/>
    <property type="evidence" value="ECO:0007669"/>
    <property type="project" value="UniProtKB-UniRule"/>
</dbReference>
<dbReference type="AlphaFoldDB" id="A0A5B9W238"/>
<evidence type="ECO:0000256" key="3">
    <source>
        <dbReference type="ARBA" id="ARBA00022605"/>
    </source>
</evidence>
<keyword evidence="2 13" id="KW-0963">Cytoplasm</keyword>
<dbReference type="SUPFAM" id="SSF51735">
    <property type="entry name" value="NAD(P)-binding Rossmann-fold domains"/>
    <property type="match status" value="1"/>
</dbReference>
<dbReference type="PIRSF" id="PIRSF000161">
    <property type="entry name" value="DHPR"/>
    <property type="match status" value="1"/>
</dbReference>
<evidence type="ECO:0000256" key="13">
    <source>
        <dbReference type="HAMAP-Rule" id="MF_00102"/>
    </source>
</evidence>
<feature type="active site" description="Proton donor" evidence="13">
    <location>
        <position position="162"/>
    </location>
</feature>
<comment type="caution">
    <text evidence="13">Was originally thought to be a dihydrodipicolinate reductase (DHDPR), catalyzing the conversion of dihydrodipicolinate to tetrahydrodipicolinate. However, it was shown in E.coli that the substrate of the enzymatic reaction is not dihydrodipicolinate (DHDP) but in fact (2S,4S)-4-hydroxy-2,3,4,5-tetrahydrodipicolinic acid (HTPA), the product released by the DapA-catalyzed reaction.</text>
</comment>
<evidence type="ECO:0000313" key="16">
    <source>
        <dbReference type="EMBL" id="QEH34050.1"/>
    </source>
</evidence>
<feature type="domain" description="Dihydrodipicolinate reductase N-terminal" evidence="14">
    <location>
        <begin position="8"/>
        <end position="128"/>
    </location>
</feature>
<comment type="similarity">
    <text evidence="1 13">Belongs to the DapB family.</text>
</comment>
<evidence type="ECO:0000256" key="6">
    <source>
        <dbReference type="ARBA" id="ARBA00023002"/>
    </source>
</evidence>
<proteinExistence type="inferred from homology"/>
<dbReference type="PANTHER" id="PTHR20836">
    <property type="entry name" value="DIHYDRODIPICOLINATE REDUCTASE"/>
    <property type="match status" value="1"/>
</dbReference>
<feature type="binding site" evidence="13">
    <location>
        <position position="38"/>
    </location>
    <ligand>
        <name>NAD(+)</name>
        <dbReference type="ChEBI" id="CHEBI:57540"/>
    </ligand>
</feature>
<evidence type="ECO:0000259" key="15">
    <source>
        <dbReference type="Pfam" id="PF05173"/>
    </source>
</evidence>
<evidence type="ECO:0000256" key="4">
    <source>
        <dbReference type="ARBA" id="ARBA00022857"/>
    </source>
</evidence>
<feature type="binding site" evidence="13">
    <location>
        <position position="39"/>
    </location>
    <ligand>
        <name>NADP(+)</name>
        <dbReference type="ChEBI" id="CHEBI:58349"/>
    </ligand>
</feature>
<name>A0A5B9W238_9BACT</name>
<feature type="binding site" evidence="13">
    <location>
        <begin position="101"/>
        <end position="103"/>
    </location>
    <ligand>
        <name>NAD(+)</name>
        <dbReference type="ChEBI" id="CHEBI:57540"/>
    </ligand>
</feature>
<dbReference type="SUPFAM" id="SSF55347">
    <property type="entry name" value="Glyceraldehyde-3-phosphate dehydrogenase-like, C-terminal domain"/>
    <property type="match status" value="1"/>
</dbReference>
<organism evidence="16 17">
    <name type="scientific">Aquisphaera giovannonii</name>
    <dbReference type="NCBI Taxonomy" id="406548"/>
    <lineage>
        <taxon>Bacteria</taxon>
        <taxon>Pseudomonadati</taxon>
        <taxon>Planctomycetota</taxon>
        <taxon>Planctomycetia</taxon>
        <taxon>Isosphaerales</taxon>
        <taxon>Isosphaeraceae</taxon>
        <taxon>Aquisphaera</taxon>
    </lineage>
</organism>
<dbReference type="OrthoDB" id="9790352at2"/>
<comment type="function">
    <text evidence="13">Catalyzes the conversion of 4-hydroxy-tetrahydrodipicolinate (HTPA) to tetrahydrodipicolinate.</text>
</comment>